<protein>
    <submittedName>
        <fullName evidence="1">Uncharacterized protein</fullName>
    </submittedName>
</protein>
<organism evidence="1">
    <name type="scientific">marine sediment metagenome</name>
    <dbReference type="NCBI Taxonomy" id="412755"/>
    <lineage>
        <taxon>unclassified sequences</taxon>
        <taxon>metagenomes</taxon>
        <taxon>ecological metagenomes</taxon>
    </lineage>
</organism>
<proteinExistence type="predicted"/>
<evidence type="ECO:0000313" key="1">
    <source>
        <dbReference type="EMBL" id="KKO00207.1"/>
    </source>
</evidence>
<accession>A0A0F9XLH3</accession>
<sequence>MKKVLIAFIFLIFSIKTVYAHNPLSAMYYLEVNNELGILSVSVSQTGLHEALLKSYSKIDF</sequence>
<comment type="caution">
    <text evidence="1">The sequence shown here is derived from an EMBL/GenBank/DDBJ whole genome shotgun (WGS) entry which is preliminary data.</text>
</comment>
<name>A0A0F9XLH3_9ZZZZ</name>
<dbReference type="AlphaFoldDB" id="A0A0F9XLH3"/>
<dbReference type="EMBL" id="LAZR01000042">
    <property type="protein sequence ID" value="KKO00207.1"/>
    <property type="molecule type" value="Genomic_DNA"/>
</dbReference>
<reference evidence="1" key="1">
    <citation type="journal article" date="2015" name="Nature">
        <title>Complex archaea that bridge the gap between prokaryotes and eukaryotes.</title>
        <authorList>
            <person name="Spang A."/>
            <person name="Saw J.H."/>
            <person name="Jorgensen S.L."/>
            <person name="Zaremba-Niedzwiedzka K."/>
            <person name="Martijn J."/>
            <person name="Lind A.E."/>
            <person name="van Eijk R."/>
            <person name="Schleper C."/>
            <person name="Guy L."/>
            <person name="Ettema T.J."/>
        </authorList>
    </citation>
    <scope>NUCLEOTIDE SEQUENCE</scope>
</reference>
<gene>
    <name evidence="1" type="ORF">LCGC14_0129730</name>
</gene>